<reference evidence="5" key="1">
    <citation type="journal article" date="2013" name="Int. J. Syst. Evol. Microbiol.">
        <title>Aestuariibaculum suncheonense gen. nov., sp. nov., a marine bacterium of the family Flavobacteriaceae isolated from a tidal flat and emended descriptions of the genera Gaetbulibacter and Tamlana.</title>
        <authorList>
            <person name="Jeong S.H."/>
            <person name="Park M.S."/>
            <person name="Jin H.M."/>
            <person name="Lee K."/>
            <person name="Park W."/>
            <person name="Jeon C.O."/>
        </authorList>
    </citation>
    <scope>NUCLEOTIDE SEQUENCE</scope>
    <source>
        <strain evidence="5">SC17</strain>
    </source>
</reference>
<dbReference type="Proteomes" id="UP000602057">
    <property type="component" value="Unassembled WGS sequence"/>
</dbReference>
<dbReference type="Gene3D" id="2.60.120.200">
    <property type="match status" value="1"/>
</dbReference>
<dbReference type="AlphaFoldDB" id="A0A8J6Q5M7"/>
<dbReference type="PANTHER" id="PTHR35807">
    <property type="entry name" value="TRANSCRIPTIONAL REGULATOR REDD-RELATED"/>
    <property type="match status" value="1"/>
</dbReference>
<dbReference type="GO" id="GO:0003677">
    <property type="term" value="F:DNA binding"/>
    <property type="evidence" value="ECO:0007669"/>
    <property type="project" value="TreeGrafter"/>
</dbReference>
<accession>A0A8J6Q5M7</accession>
<evidence type="ECO:0000256" key="2">
    <source>
        <dbReference type="ARBA" id="ARBA00023157"/>
    </source>
</evidence>
<dbReference type="InterPro" id="IPR017946">
    <property type="entry name" value="PLC-like_Pdiesterase_TIM-brl"/>
</dbReference>
<keyword evidence="3" id="KW-1133">Transmembrane helix</keyword>
<dbReference type="InterPro" id="IPR013320">
    <property type="entry name" value="ConA-like_dom_sf"/>
</dbReference>
<protein>
    <recommendedName>
        <fullName evidence="4">LamG-like jellyroll fold domain-containing protein</fullName>
    </recommendedName>
</protein>
<dbReference type="RefSeq" id="WP_188215140.1">
    <property type="nucleotide sequence ID" value="NZ_BAABGH010000004.1"/>
</dbReference>
<dbReference type="InterPro" id="IPR051677">
    <property type="entry name" value="AfsR-DnrI-RedD_regulator"/>
</dbReference>
<feature type="transmembrane region" description="Helical" evidence="3">
    <location>
        <begin position="490"/>
        <end position="509"/>
    </location>
</feature>
<keyword evidence="1" id="KW-0732">Signal</keyword>
<dbReference type="InterPro" id="IPR006558">
    <property type="entry name" value="LamG-like"/>
</dbReference>
<evidence type="ECO:0000313" key="6">
    <source>
        <dbReference type="Proteomes" id="UP000602057"/>
    </source>
</evidence>
<keyword evidence="2" id="KW-1015">Disulfide bond</keyword>
<gene>
    <name evidence="5" type="ORF">ICJ84_04450</name>
</gene>
<evidence type="ECO:0000256" key="3">
    <source>
        <dbReference type="SAM" id="Phobius"/>
    </source>
</evidence>
<feature type="domain" description="LamG-like jellyroll fold" evidence="4">
    <location>
        <begin position="352"/>
        <end position="473"/>
    </location>
</feature>
<sequence>MVLTINIGSYGQNDLTLKDYVFVTHISSDVINKLEQGGRAFNLDLEVSKSQYIVINSKDKRSLKSVLDSIQLFLNKNKGEIVALLIKGEFDKTQIENYIDFQYSGNVFFQTEQEDPKVEQLKQEGKRLIIVFDECVAESSINRIRSERKFSNWFTKDALDRLVEFRSLATSKSALYDDVLEFWKTTGKSPNFILADYVEFEEVKHVADSLNNLRRFRGIVEYNDEFLNEVYWKNAPQTITTAKFSFPLTTREQILSPYKNGYRISPAEVIHHKGQPDSPRLFTAYNVAIEDELKYDFSFDDKVVNKQDPDWNRIITKDVSFIKDNERGDVLYLSQEDSFVDYFKSNTLNFETPISISVWLKPDKIPQFMGILGFGTAFSVKLRKGSPDFTMATIKDHVVEYPLERGVWQHLVVVYNPRASIDFYINGQKIGDIQTSEINPSNQSLVIGNNIWGEQFFGAIDDLKVWDRGLSPAEVEQLYGTKIASKAFNWYLFFAVFLGGTAIGMVLFFRKGITLNKTRKKRQPQDTYYPRKITTERKRKNSLYLFGGFQLVTASENTPTFSPLQKQLVSYLILSVLEDDQGVNSNKLTETFWPGVSKEKAKENRSGNMRKLRKVLSEIEDLQIVFKEKKWLLSVKNDFVVDVFEYIRLKSSLEEGVSEGRISLNELEDFLDFIKKGNVLPGIQTEWVDYFKAKLSSEIEHLLAAIYKEQGAKIPKEICIKMAKTILLFDSLNENALQILISEWVAMGKHGLAKHAYTSFSKNYELLYREPYRVEYQDLVDF</sequence>
<dbReference type="SUPFAM" id="SSF51695">
    <property type="entry name" value="PLC-like phosphodiesterases"/>
    <property type="match status" value="1"/>
</dbReference>
<evidence type="ECO:0000256" key="1">
    <source>
        <dbReference type="ARBA" id="ARBA00022729"/>
    </source>
</evidence>
<dbReference type="GO" id="GO:0004553">
    <property type="term" value="F:hydrolase activity, hydrolyzing O-glycosyl compounds"/>
    <property type="evidence" value="ECO:0007669"/>
    <property type="project" value="UniProtKB-ARBA"/>
</dbReference>
<dbReference type="GO" id="GO:0008081">
    <property type="term" value="F:phosphoric diester hydrolase activity"/>
    <property type="evidence" value="ECO:0007669"/>
    <property type="project" value="InterPro"/>
</dbReference>
<evidence type="ECO:0000313" key="5">
    <source>
        <dbReference type="EMBL" id="MBD0834679.1"/>
    </source>
</evidence>
<dbReference type="EMBL" id="JACVXC010000001">
    <property type="protein sequence ID" value="MBD0834679.1"/>
    <property type="molecule type" value="Genomic_DNA"/>
</dbReference>
<comment type="caution">
    <text evidence="5">The sequence shown here is derived from an EMBL/GenBank/DDBJ whole genome shotgun (WGS) entry which is preliminary data.</text>
</comment>
<dbReference type="GO" id="GO:0006355">
    <property type="term" value="P:regulation of DNA-templated transcription"/>
    <property type="evidence" value="ECO:0007669"/>
    <property type="project" value="TreeGrafter"/>
</dbReference>
<reference evidence="5" key="2">
    <citation type="submission" date="2020-09" db="EMBL/GenBank/DDBJ databases">
        <authorList>
            <person name="Wu Z."/>
        </authorList>
    </citation>
    <scope>NUCLEOTIDE SEQUENCE</scope>
    <source>
        <strain evidence="5">SC17</strain>
    </source>
</reference>
<dbReference type="Pfam" id="PF13385">
    <property type="entry name" value="Laminin_G_3"/>
    <property type="match status" value="1"/>
</dbReference>
<dbReference type="GO" id="GO:0006629">
    <property type="term" value="P:lipid metabolic process"/>
    <property type="evidence" value="ECO:0007669"/>
    <property type="project" value="InterPro"/>
</dbReference>
<organism evidence="5 6">
    <name type="scientific">Aestuariibaculum suncheonense</name>
    <dbReference type="NCBI Taxonomy" id="1028745"/>
    <lineage>
        <taxon>Bacteria</taxon>
        <taxon>Pseudomonadati</taxon>
        <taxon>Bacteroidota</taxon>
        <taxon>Flavobacteriia</taxon>
        <taxon>Flavobacteriales</taxon>
        <taxon>Flavobacteriaceae</taxon>
    </lineage>
</organism>
<keyword evidence="6" id="KW-1185">Reference proteome</keyword>
<keyword evidence="3" id="KW-0812">Transmembrane</keyword>
<name>A0A8J6Q5M7_9FLAO</name>
<dbReference type="Gene3D" id="3.20.20.190">
    <property type="entry name" value="Phosphatidylinositol (PI) phosphodiesterase"/>
    <property type="match status" value="1"/>
</dbReference>
<keyword evidence="3" id="KW-0472">Membrane</keyword>
<dbReference type="PANTHER" id="PTHR35807:SF1">
    <property type="entry name" value="TRANSCRIPTIONAL REGULATOR REDD"/>
    <property type="match status" value="1"/>
</dbReference>
<proteinExistence type="predicted"/>
<dbReference type="SMART" id="SM00560">
    <property type="entry name" value="LamGL"/>
    <property type="match status" value="1"/>
</dbReference>
<dbReference type="GO" id="GO:0005975">
    <property type="term" value="P:carbohydrate metabolic process"/>
    <property type="evidence" value="ECO:0007669"/>
    <property type="project" value="UniProtKB-ARBA"/>
</dbReference>
<evidence type="ECO:0000259" key="4">
    <source>
        <dbReference type="SMART" id="SM00560"/>
    </source>
</evidence>
<dbReference type="SUPFAM" id="SSF49899">
    <property type="entry name" value="Concanavalin A-like lectins/glucanases"/>
    <property type="match status" value="1"/>
</dbReference>